<evidence type="ECO:0000256" key="12">
    <source>
        <dbReference type="ARBA" id="ARBA00023310"/>
    </source>
</evidence>
<evidence type="ECO:0000256" key="1">
    <source>
        <dbReference type="ARBA" id="ARBA00004651"/>
    </source>
</evidence>
<dbReference type="AlphaFoldDB" id="A0A7W9KJU3"/>
<keyword evidence="11 14" id="KW-0472">Membrane</keyword>
<evidence type="ECO:0000256" key="9">
    <source>
        <dbReference type="ARBA" id="ARBA00023065"/>
    </source>
</evidence>
<comment type="function">
    <text evidence="13 14">F(1)F(0) ATP synthase produces ATP from ADP in the presence of a proton or sodium gradient. F-type ATPases consist of two structural domains, F(1) containing the extramembraneous catalytic core and F(0) containing the membrane proton channel, linked together by a central stalk and a peripheral stalk. During catalysis, ATP synthesis in the catalytic domain of F(1) is coupled via a rotary mechanism of the central stalk subunits to proton translocation.</text>
</comment>
<evidence type="ECO:0000256" key="3">
    <source>
        <dbReference type="ARBA" id="ARBA00022448"/>
    </source>
</evidence>
<feature type="transmembrane region" description="Helical" evidence="14">
    <location>
        <begin position="53"/>
        <end position="80"/>
    </location>
</feature>
<keyword evidence="4 14" id="KW-1003">Cell membrane</keyword>
<comment type="caution">
    <text evidence="14">Lacks conserved residue(s) required for the propagation of feature annotation.</text>
</comment>
<gene>
    <name evidence="14" type="primary">atpE</name>
    <name evidence="16" type="ORF">BJ998_005042</name>
</gene>
<dbReference type="InterPro" id="IPR000454">
    <property type="entry name" value="ATP_synth_F0_csu"/>
</dbReference>
<dbReference type="NCBIfam" id="NF004532">
    <property type="entry name" value="PRK05880.1"/>
    <property type="match status" value="1"/>
</dbReference>
<dbReference type="NCBIfam" id="TIGR01260">
    <property type="entry name" value="ATP_synt_c"/>
    <property type="match status" value="1"/>
</dbReference>
<evidence type="ECO:0000256" key="13">
    <source>
        <dbReference type="ARBA" id="ARBA00025198"/>
    </source>
</evidence>
<dbReference type="InterPro" id="IPR002379">
    <property type="entry name" value="ATPase_proteolipid_c-like_dom"/>
</dbReference>
<dbReference type="HAMAP" id="MF_01396">
    <property type="entry name" value="ATP_synth_c_bact"/>
    <property type="match status" value="1"/>
</dbReference>
<keyword evidence="9 14" id="KW-0406">Ion transport</keyword>
<feature type="domain" description="V-ATPase proteolipid subunit C-like" evidence="15">
    <location>
        <begin position="15"/>
        <end position="78"/>
    </location>
</feature>
<dbReference type="FunFam" id="1.20.20.10:FF:000002">
    <property type="entry name" value="ATP synthase subunit c"/>
    <property type="match status" value="1"/>
</dbReference>
<dbReference type="SUPFAM" id="SSF81333">
    <property type="entry name" value="F1F0 ATP synthase subunit C"/>
    <property type="match status" value="1"/>
</dbReference>
<dbReference type="PRINTS" id="PR00124">
    <property type="entry name" value="ATPASEC"/>
</dbReference>
<keyword evidence="7 14" id="KW-0375">Hydrogen ion transport</keyword>
<evidence type="ECO:0000256" key="8">
    <source>
        <dbReference type="ARBA" id="ARBA00022989"/>
    </source>
</evidence>
<dbReference type="InterPro" id="IPR020537">
    <property type="entry name" value="ATP_synth_F0_csu_DDCD_BS"/>
</dbReference>
<keyword evidence="3 14" id="KW-0813">Transport</keyword>
<reference evidence="16 17" key="1">
    <citation type="submission" date="2020-08" db="EMBL/GenBank/DDBJ databases">
        <title>Sequencing the genomes of 1000 actinobacteria strains.</title>
        <authorList>
            <person name="Klenk H.-P."/>
        </authorList>
    </citation>
    <scope>NUCLEOTIDE SEQUENCE [LARGE SCALE GENOMIC DNA]</scope>
    <source>
        <strain evidence="16 17">DSM 43851</strain>
    </source>
</reference>
<evidence type="ECO:0000256" key="14">
    <source>
        <dbReference type="HAMAP-Rule" id="MF_01396"/>
    </source>
</evidence>
<keyword evidence="12 14" id="KW-0066">ATP synthesis</keyword>
<proteinExistence type="inferred from homology"/>
<evidence type="ECO:0000256" key="6">
    <source>
        <dbReference type="ARBA" id="ARBA00022692"/>
    </source>
</evidence>
<dbReference type="GO" id="GO:0008289">
    <property type="term" value="F:lipid binding"/>
    <property type="evidence" value="ECO:0007669"/>
    <property type="project" value="UniProtKB-KW"/>
</dbReference>
<evidence type="ECO:0000256" key="5">
    <source>
        <dbReference type="ARBA" id="ARBA00022547"/>
    </source>
</evidence>
<dbReference type="Proteomes" id="UP000585638">
    <property type="component" value="Unassembled WGS sequence"/>
</dbReference>
<dbReference type="EMBL" id="JACHIR010000001">
    <property type="protein sequence ID" value="MBB5893846.1"/>
    <property type="molecule type" value="Genomic_DNA"/>
</dbReference>
<comment type="subcellular location">
    <subcellularLocation>
        <location evidence="1 14">Cell membrane</location>
        <topology evidence="1 14">Multi-pass membrane protein</topology>
    </subcellularLocation>
</comment>
<dbReference type="PROSITE" id="PS00605">
    <property type="entry name" value="ATPASE_C"/>
    <property type="match status" value="1"/>
</dbReference>
<evidence type="ECO:0000313" key="17">
    <source>
        <dbReference type="Proteomes" id="UP000585638"/>
    </source>
</evidence>
<dbReference type="InterPro" id="IPR035921">
    <property type="entry name" value="F/V-ATP_Csub_sf"/>
</dbReference>
<evidence type="ECO:0000256" key="7">
    <source>
        <dbReference type="ARBA" id="ARBA00022781"/>
    </source>
</evidence>
<dbReference type="InterPro" id="IPR038662">
    <property type="entry name" value="ATP_synth_F0_csu_sf"/>
</dbReference>
<comment type="function">
    <text evidence="14">Key component of the F(0) channel; it plays a direct role in translocation across the membrane. A homomeric c-ring of between 10-14 subunits forms the central stalk rotor element with the F(1) delta and epsilon subunits.</text>
</comment>
<name>A0A7W9KJU3_9PSEU</name>
<comment type="similarity">
    <text evidence="2 14">Belongs to the ATPase C chain family.</text>
</comment>
<evidence type="ECO:0000256" key="11">
    <source>
        <dbReference type="ARBA" id="ARBA00023136"/>
    </source>
</evidence>
<keyword evidence="8 14" id="KW-1133">Transmembrane helix</keyword>
<dbReference type="Gene3D" id="1.20.20.10">
    <property type="entry name" value="F1F0 ATP synthase subunit C"/>
    <property type="match status" value="1"/>
</dbReference>
<dbReference type="RefSeq" id="WP_184865394.1">
    <property type="nucleotide sequence ID" value="NZ_JACHIR010000001.1"/>
</dbReference>
<keyword evidence="5 14" id="KW-0138">CF(0)</keyword>
<dbReference type="GO" id="GO:0046933">
    <property type="term" value="F:proton-transporting ATP synthase activity, rotational mechanism"/>
    <property type="evidence" value="ECO:0007669"/>
    <property type="project" value="UniProtKB-UniRule"/>
</dbReference>
<keyword evidence="10 14" id="KW-0446">Lipid-binding</keyword>
<feature type="site" description="Reversibly protonated during proton transport" evidence="14">
    <location>
        <position position="65"/>
    </location>
</feature>
<dbReference type="InterPro" id="IPR005953">
    <property type="entry name" value="ATP_synth_csu_bac/chlpt"/>
</dbReference>
<accession>A0A7W9KJU3</accession>
<keyword evidence="17" id="KW-1185">Reference proteome</keyword>
<evidence type="ECO:0000313" key="16">
    <source>
        <dbReference type="EMBL" id="MBB5893846.1"/>
    </source>
</evidence>
<protein>
    <recommendedName>
        <fullName evidence="14">ATP synthase subunit c</fullName>
    </recommendedName>
    <alternativeName>
        <fullName evidence="14">ATP synthase F(0) sector subunit c</fullName>
    </alternativeName>
    <alternativeName>
        <fullName evidence="14">F-type ATPase subunit c</fullName>
        <shortName evidence="14">F-ATPase subunit c</shortName>
    </alternativeName>
    <alternativeName>
        <fullName evidence="14">Lipid-binding protein</fullName>
    </alternativeName>
</protein>
<organism evidence="16 17">
    <name type="scientific">Kutzneria kofuensis</name>
    <dbReference type="NCBI Taxonomy" id="103725"/>
    <lineage>
        <taxon>Bacteria</taxon>
        <taxon>Bacillati</taxon>
        <taxon>Actinomycetota</taxon>
        <taxon>Actinomycetes</taxon>
        <taxon>Pseudonocardiales</taxon>
        <taxon>Pseudonocardiaceae</taxon>
        <taxon>Kutzneria</taxon>
    </lineage>
</organism>
<dbReference type="Pfam" id="PF00137">
    <property type="entry name" value="ATP-synt_C"/>
    <property type="match status" value="1"/>
</dbReference>
<evidence type="ECO:0000259" key="15">
    <source>
        <dbReference type="Pfam" id="PF00137"/>
    </source>
</evidence>
<dbReference type="GO" id="GO:0005886">
    <property type="term" value="C:plasma membrane"/>
    <property type="evidence" value="ECO:0007669"/>
    <property type="project" value="UniProtKB-SubCell"/>
</dbReference>
<evidence type="ECO:0000256" key="10">
    <source>
        <dbReference type="ARBA" id="ARBA00023121"/>
    </source>
</evidence>
<sequence>MADINQAIIAAGAYIGGGLILGGGAIGAGIGDGIAGSQFIAGVARQPEAQGRLFLPFFITVGLVEAAYFINLAFMALIVFSQPGSGA</sequence>
<keyword evidence="6 14" id="KW-0812">Transmembrane</keyword>
<evidence type="ECO:0000256" key="4">
    <source>
        <dbReference type="ARBA" id="ARBA00022475"/>
    </source>
</evidence>
<comment type="caution">
    <text evidence="16">The sequence shown here is derived from an EMBL/GenBank/DDBJ whole genome shotgun (WGS) entry which is preliminary data.</text>
</comment>
<dbReference type="GO" id="GO:0045259">
    <property type="term" value="C:proton-transporting ATP synthase complex"/>
    <property type="evidence" value="ECO:0007669"/>
    <property type="project" value="UniProtKB-KW"/>
</dbReference>
<dbReference type="GO" id="GO:0033177">
    <property type="term" value="C:proton-transporting two-sector ATPase complex, proton-transporting domain"/>
    <property type="evidence" value="ECO:0007669"/>
    <property type="project" value="InterPro"/>
</dbReference>
<evidence type="ECO:0000256" key="2">
    <source>
        <dbReference type="ARBA" id="ARBA00006704"/>
    </source>
</evidence>